<dbReference type="KEGG" id="trb:HB776_26130"/>
<feature type="domain" description="Isochorismatase-like" evidence="2">
    <location>
        <begin position="24"/>
        <end position="215"/>
    </location>
</feature>
<evidence type="ECO:0000313" key="4">
    <source>
        <dbReference type="Proteomes" id="UP000515291"/>
    </source>
</evidence>
<dbReference type="PANTHER" id="PTHR43540:SF9">
    <property type="entry name" value="FAMILY HYDROLASE, PUTATIVE (AFU_ORTHOLOGUE AFUA_2G08700)-RELATED"/>
    <property type="match status" value="1"/>
</dbReference>
<proteinExistence type="predicted"/>
<dbReference type="RefSeq" id="WP_184512931.1">
    <property type="nucleotide sequence ID" value="NZ_CP050292.1"/>
</dbReference>
<protein>
    <submittedName>
        <fullName evidence="3">Cysteine hydrolase</fullName>
    </submittedName>
</protein>
<gene>
    <name evidence="3" type="ORF">HB776_26130</name>
</gene>
<dbReference type="InterPro" id="IPR036380">
    <property type="entry name" value="Isochorismatase-like_sf"/>
</dbReference>
<dbReference type="Gene3D" id="3.40.50.850">
    <property type="entry name" value="Isochorismatase-like"/>
    <property type="match status" value="1"/>
</dbReference>
<evidence type="ECO:0000256" key="1">
    <source>
        <dbReference type="ARBA" id="ARBA00022801"/>
    </source>
</evidence>
<organism evidence="3 4">
    <name type="scientific">Tardiphaga robiniae</name>
    <dbReference type="NCBI Taxonomy" id="943830"/>
    <lineage>
        <taxon>Bacteria</taxon>
        <taxon>Pseudomonadati</taxon>
        <taxon>Pseudomonadota</taxon>
        <taxon>Alphaproteobacteria</taxon>
        <taxon>Hyphomicrobiales</taxon>
        <taxon>Nitrobacteraceae</taxon>
        <taxon>Tardiphaga</taxon>
    </lineage>
</organism>
<dbReference type="InterPro" id="IPR050272">
    <property type="entry name" value="Isochorismatase-like_hydrls"/>
</dbReference>
<dbReference type="Pfam" id="PF00857">
    <property type="entry name" value="Isochorismatase"/>
    <property type="match status" value="1"/>
</dbReference>
<name>A0A7G6U5K9_9BRAD</name>
<dbReference type="EMBL" id="CP050292">
    <property type="protein sequence ID" value="QND74291.1"/>
    <property type="molecule type" value="Genomic_DNA"/>
</dbReference>
<dbReference type="SUPFAM" id="SSF52499">
    <property type="entry name" value="Isochorismatase-like hydrolases"/>
    <property type="match status" value="1"/>
</dbReference>
<evidence type="ECO:0000259" key="2">
    <source>
        <dbReference type="Pfam" id="PF00857"/>
    </source>
</evidence>
<dbReference type="Proteomes" id="UP000515291">
    <property type="component" value="Chromosome"/>
</dbReference>
<keyword evidence="1 3" id="KW-0378">Hydrolase</keyword>
<reference evidence="4" key="1">
    <citation type="journal article" date="2020" name="Mol. Plant Microbe">
        <title>Rhizobial microsymbionts of the narrowly endemic Oxytropis species growing in Kamchatka are characterized by significant genetic diversity and possess a set of genes that are associated with T3SS and T6SS secretion systems and can affect the development of symbiosis.</title>
        <authorList>
            <person name="Safronova V."/>
            <person name="Guro P."/>
            <person name="Sazanova A."/>
            <person name="Kuznetsova I."/>
            <person name="Belimov A."/>
            <person name="Yakubov V."/>
            <person name="Chirak E."/>
            <person name="Afonin A."/>
            <person name="Gogolev Y."/>
            <person name="Andronov E."/>
            <person name="Tikhonovich I."/>
        </authorList>
    </citation>
    <scope>NUCLEOTIDE SEQUENCE [LARGE SCALE GENOMIC DNA]</scope>
    <source>
        <strain evidence="4">581</strain>
    </source>
</reference>
<dbReference type="PANTHER" id="PTHR43540">
    <property type="entry name" value="PEROXYUREIDOACRYLATE/UREIDOACRYLATE AMIDOHYDROLASE-RELATED"/>
    <property type="match status" value="1"/>
</dbReference>
<dbReference type="AlphaFoldDB" id="A0A7G6U5K9"/>
<evidence type="ECO:0000313" key="3">
    <source>
        <dbReference type="EMBL" id="QND74291.1"/>
    </source>
</evidence>
<accession>A0A7G6U5K9</accession>
<sequence length="244" mass="25631">MADSLHTTTVLAEPGPIAVDWGTTALVIIDMQRDFMEPGGFGETLGNDVSQLASAVAPIAAVLKAARETGMMVVHTREGHLPDLSDAPPAKIERGAPSLRIGDPGPMGRILIRGEAGHDIIPALYPVEGEIVIDKPGKGAFYATTLGADLKARDIDTLLVCGVTTEVCVNTTVREANDRGYRCIVISDGCASYFPEFHEMGLKMIKAQGGIFGWVASSAAILEAMTLSENAPETSNKLAAGASR</sequence>
<dbReference type="GO" id="GO:0016787">
    <property type="term" value="F:hydrolase activity"/>
    <property type="evidence" value="ECO:0007669"/>
    <property type="project" value="UniProtKB-KW"/>
</dbReference>
<dbReference type="CDD" id="cd00431">
    <property type="entry name" value="cysteine_hydrolases"/>
    <property type="match status" value="1"/>
</dbReference>
<dbReference type="InterPro" id="IPR000868">
    <property type="entry name" value="Isochorismatase-like_dom"/>
</dbReference>